<evidence type="ECO:0000313" key="9">
    <source>
        <dbReference type="EMBL" id="TMQ62732.1"/>
    </source>
</evidence>
<keyword evidence="4 7" id="KW-0255">Endonuclease</keyword>
<comment type="subunit">
    <text evidence="7">Consists of a catalytic RNA component (M1 or rnpB) and a protein subunit.</text>
</comment>
<comment type="catalytic activity">
    <reaction evidence="7">
        <text>Endonucleolytic cleavage of RNA, removing 5'-extranucleotides from tRNA precursor.</text>
        <dbReference type="EC" id="3.1.26.5"/>
    </reaction>
</comment>
<evidence type="ECO:0000256" key="4">
    <source>
        <dbReference type="ARBA" id="ARBA00022759"/>
    </source>
</evidence>
<dbReference type="InterPro" id="IPR014721">
    <property type="entry name" value="Ribsml_uS5_D2-typ_fold_subgr"/>
</dbReference>
<keyword evidence="3 7" id="KW-0540">Nuclease</keyword>
<comment type="caution">
    <text evidence="9">The sequence shown here is derived from an EMBL/GenBank/DDBJ whole genome shotgun (WGS) entry which is preliminary data.</text>
</comment>
<dbReference type="InterPro" id="IPR020568">
    <property type="entry name" value="Ribosomal_Su5_D2-typ_SF"/>
</dbReference>
<dbReference type="GO" id="GO:0030677">
    <property type="term" value="C:ribonuclease P complex"/>
    <property type="evidence" value="ECO:0007669"/>
    <property type="project" value="TreeGrafter"/>
</dbReference>
<evidence type="ECO:0000256" key="1">
    <source>
        <dbReference type="ARBA" id="ARBA00002663"/>
    </source>
</evidence>
<keyword evidence="5 7" id="KW-0378">Hydrolase</keyword>
<reference evidence="9 10" key="1">
    <citation type="journal article" date="2019" name="Nat. Microbiol.">
        <title>Mediterranean grassland soil C-N compound turnover is dependent on rainfall and depth, and is mediated by genomically divergent microorganisms.</title>
        <authorList>
            <person name="Diamond S."/>
            <person name="Andeer P.F."/>
            <person name="Li Z."/>
            <person name="Crits-Christoph A."/>
            <person name="Burstein D."/>
            <person name="Anantharaman K."/>
            <person name="Lane K.R."/>
            <person name="Thomas B.C."/>
            <person name="Pan C."/>
            <person name="Northen T.R."/>
            <person name="Banfield J.F."/>
        </authorList>
    </citation>
    <scope>NUCLEOTIDE SEQUENCE [LARGE SCALE GENOMIC DNA]</scope>
    <source>
        <strain evidence="9">WS_9</strain>
    </source>
</reference>
<evidence type="ECO:0000313" key="10">
    <source>
        <dbReference type="Proteomes" id="UP000317691"/>
    </source>
</evidence>
<keyword evidence="6 7" id="KW-0694">RNA-binding</keyword>
<dbReference type="NCBIfam" id="TIGR00188">
    <property type="entry name" value="rnpA"/>
    <property type="match status" value="1"/>
</dbReference>
<proteinExistence type="inferred from homology"/>
<dbReference type="SUPFAM" id="SSF54211">
    <property type="entry name" value="Ribosomal protein S5 domain 2-like"/>
    <property type="match status" value="1"/>
</dbReference>
<dbReference type="Gene3D" id="3.30.230.10">
    <property type="match status" value="1"/>
</dbReference>
<dbReference type="EC" id="3.1.26.5" evidence="7 8"/>
<dbReference type="PROSITE" id="PS00648">
    <property type="entry name" value="RIBONUCLEASE_P"/>
    <property type="match status" value="1"/>
</dbReference>
<dbReference type="PANTHER" id="PTHR33992:SF1">
    <property type="entry name" value="RIBONUCLEASE P PROTEIN COMPONENT"/>
    <property type="match status" value="1"/>
</dbReference>
<evidence type="ECO:0000256" key="7">
    <source>
        <dbReference type="HAMAP-Rule" id="MF_00227"/>
    </source>
</evidence>
<dbReference type="HAMAP" id="MF_00227">
    <property type="entry name" value="RNase_P"/>
    <property type="match status" value="1"/>
</dbReference>
<evidence type="ECO:0000256" key="3">
    <source>
        <dbReference type="ARBA" id="ARBA00022722"/>
    </source>
</evidence>
<dbReference type="AlphaFoldDB" id="A0A538TGH3"/>
<protein>
    <recommendedName>
        <fullName evidence="7 8">Ribonuclease P protein component</fullName>
        <shortName evidence="7">RNase P protein</shortName>
        <shortName evidence="7">RNaseP protein</shortName>
        <ecNumber evidence="7 8">3.1.26.5</ecNumber>
    </recommendedName>
    <alternativeName>
        <fullName evidence="7">Protein C5</fullName>
    </alternativeName>
</protein>
<dbReference type="EMBL" id="VBOZ01000036">
    <property type="protein sequence ID" value="TMQ62732.1"/>
    <property type="molecule type" value="Genomic_DNA"/>
</dbReference>
<dbReference type="InterPro" id="IPR020539">
    <property type="entry name" value="RNase_P_CS"/>
</dbReference>
<evidence type="ECO:0000256" key="5">
    <source>
        <dbReference type="ARBA" id="ARBA00022801"/>
    </source>
</evidence>
<evidence type="ECO:0000256" key="6">
    <source>
        <dbReference type="ARBA" id="ARBA00022884"/>
    </source>
</evidence>
<dbReference type="PANTHER" id="PTHR33992">
    <property type="entry name" value="RIBONUCLEASE P PROTEIN COMPONENT"/>
    <property type="match status" value="1"/>
</dbReference>
<dbReference type="GO" id="GO:0001682">
    <property type="term" value="P:tRNA 5'-leader removal"/>
    <property type="evidence" value="ECO:0007669"/>
    <property type="project" value="UniProtKB-UniRule"/>
</dbReference>
<evidence type="ECO:0000256" key="2">
    <source>
        <dbReference type="ARBA" id="ARBA00022694"/>
    </source>
</evidence>
<name>A0A538TGH3_UNCEI</name>
<accession>A0A538TGH3</accession>
<dbReference type="InterPro" id="IPR000100">
    <property type="entry name" value="RNase_P"/>
</dbReference>
<dbReference type="Proteomes" id="UP000317691">
    <property type="component" value="Unassembled WGS sequence"/>
</dbReference>
<comment type="function">
    <text evidence="1 7">RNaseP catalyzes the removal of the 5'-leader sequence from pre-tRNA to produce the mature 5'-terminus. It can also cleave other RNA substrates such as 4.5S RNA. The protein component plays an auxiliary but essential role in vivo by binding to the 5'-leader sequence and broadening the substrate specificity of the ribozyme.</text>
</comment>
<dbReference type="GO" id="GO:0004526">
    <property type="term" value="F:ribonuclease P activity"/>
    <property type="evidence" value="ECO:0007669"/>
    <property type="project" value="UniProtKB-UniRule"/>
</dbReference>
<keyword evidence="2 7" id="KW-0819">tRNA processing</keyword>
<dbReference type="GO" id="GO:0000049">
    <property type="term" value="F:tRNA binding"/>
    <property type="evidence" value="ECO:0007669"/>
    <property type="project" value="UniProtKB-UniRule"/>
</dbReference>
<organism evidence="9 10">
    <name type="scientific">Eiseniibacteriota bacterium</name>
    <dbReference type="NCBI Taxonomy" id="2212470"/>
    <lineage>
        <taxon>Bacteria</taxon>
        <taxon>Candidatus Eiseniibacteriota</taxon>
    </lineage>
</organism>
<dbReference type="GO" id="GO:0042781">
    <property type="term" value="F:3'-tRNA processing endoribonuclease activity"/>
    <property type="evidence" value="ECO:0007669"/>
    <property type="project" value="TreeGrafter"/>
</dbReference>
<evidence type="ECO:0000256" key="8">
    <source>
        <dbReference type="NCBIfam" id="TIGR00188"/>
    </source>
</evidence>
<sequence>MAGAIPPRDRRLHSGWQFREVYRSGRSFPGVLMTLVSLGRPEEHGRVAFVASRKVGTAVKRNRAKRLLREAFRGVPAARREESSWRIWIARTPCAAATLHDVSGEMNRLLSKEPA</sequence>
<gene>
    <name evidence="7 9" type="primary">rnpA</name>
    <name evidence="9" type="ORF">E6K79_11790</name>
</gene>
<dbReference type="Pfam" id="PF00825">
    <property type="entry name" value="Ribonuclease_P"/>
    <property type="match status" value="1"/>
</dbReference>
<comment type="similarity">
    <text evidence="7">Belongs to the RnpA family.</text>
</comment>